<proteinExistence type="predicted"/>
<name>A0A6N4SNW3_CYTH3</name>
<organism evidence="1 2">
    <name type="scientific">Cytophaga hutchinsonii (strain ATCC 33406 / DSM 1761 / CIP 103989 / NBRC 15051 / NCIMB 9469 / D465)</name>
    <dbReference type="NCBI Taxonomy" id="269798"/>
    <lineage>
        <taxon>Bacteria</taxon>
        <taxon>Pseudomonadati</taxon>
        <taxon>Bacteroidota</taxon>
        <taxon>Cytophagia</taxon>
        <taxon>Cytophagales</taxon>
        <taxon>Cytophagaceae</taxon>
        <taxon>Cytophaga</taxon>
    </lineage>
</organism>
<evidence type="ECO:0000313" key="1">
    <source>
        <dbReference type="EMBL" id="ABG58002.1"/>
    </source>
</evidence>
<dbReference type="PANTHER" id="PTHR31793">
    <property type="entry name" value="4-HYDROXYBENZOYL-COA THIOESTERASE FAMILY MEMBER"/>
    <property type="match status" value="1"/>
</dbReference>
<dbReference type="Pfam" id="PF13279">
    <property type="entry name" value="4HBT_2"/>
    <property type="match status" value="1"/>
</dbReference>
<protein>
    <recommendedName>
        <fullName evidence="3">Thioesterase</fullName>
    </recommendedName>
</protein>
<accession>A0A6N4SNW3</accession>
<keyword evidence="2" id="KW-1185">Reference proteome</keyword>
<dbReference type="SUPFAM" id="SSF54637">
    <property type="entry name" value="Thioesterase/thiol ester dehydrase-isomerase"/>
    <property type="match status" value="1"/>
</dbReference>
<dbReference type="InterPro" id="IPR029069">
    <property type="entry name" value="HotDog_dom_sf"/>
</dbReference>
<evidence type="ECO:0000313" key="2">
    <source>
        <dbReference type="Proteomes" id="UP000001822"/>
    </source>
</evidence>
<dbReference type="KEGG" id="chu:CHU_0715"/>
<dbReference type="PANTHER" id="PTHR31793:SF24">
    <property type="entry name" value="LONG-CHAIN ACYL-COA THIOESTERASE FADM"/>
    <property type="match status" value="1"/>
</dbReference>
<dbReference type="RefSeq" id="WP_011584118.1">
    <property type="nucleotide sequence ID" value="NC_008255.1"/>
</dbReference>
<dbReference type="Proteomes" id="UP000001822">
    <property type="component" value="Chromosome"/>
</dbReference>
<dbReference type="CDD" id="cd00586">
    <property type="entry name" value="4HBT"/>
    <property type="match status" value="1"/>
</dbReference>
<dbReference type="OrthoDB" id="9791529at2"/>
<dbReference type="EMBL" id="CP000383">
    <property type="protein sequence ID" value="ABG58002.1"/>
    <property type="molecule type" value="Genomic_DNA"/>
</dbReference>
<dbReference type="Gene3D" id="3.10.129.10">
    <property type="entry name" value="Hotdog Thioesterase"/>
    <property type="match status" value="1"/>
</dbReference>
<sequence length="136" mass="15633">MNIENAAVFHYPLTIREHHLDTFGHVNNATYLSILEEARWELITQNGYGLSYIRETGLGPTILEINIKFLKELRLREQISIESQMLSYEGKIGKIVQKMLRNGEQCCIAEFTVGLFSVKERKLVLPTPEWLKAIGL</sequence>
<reference evidence="1 2" key="1">
    <citation type="journal article" date="2007" name="Appl. Environ. Microbiol.">
        <title>Genome sequence of the cellulolytic gliding bacterium Cytophaga hutchinsonii.</title>
        <authorList>
            <person name="Xie G."/>
            <person name="Bruce D.C."/>
            <person name="Challacombe J.F."/>
            <person name="Chertkov O."/>
            <person name="Detter J.C."/>
            <person name="Gilna P."/>
            <person name="Han C.S."/>
            <person name="Lucas S."/>
            <person name="Misra M."/>
            <person name="Myers G.L."/>
            <person name="Richardson P."/>
            <person name="Tapia R."/>
            <person name="Thayer N."/>
            <person name="Thompson L.S."/>
            <person name="Brettin T.S."/>
            <person name="Henrissat B."/>
            <person name="Wilson D.B."/>
            <person name="McBride M.J."/>
        </authorList>
    </citation>
    <scope>NUCLEOTIDE SEQUENCE [LARGE SCALE GENOMIC DNA]</scope>
    <source>
        <strain evidence="2">ATCC 33406 / DSM 1761 / CIP 103989 / NBRC 15051 / NCIMB 9469 / D465</strain>
    </source>
</reference>
<gene>
    <name evidence="1" type="ordered locus">CHU_0715</name>
</gene>
<dbReference type="AlphaFoldDB" id="A0A6N4SNW3"/>
<evidence type="ECO:0008006" key="3">
    <source>
        <dbReference type="Google" id="ProtNLM"/>
    </source>
</evidence>
<dbReference type="GO" id="GO:0047617">
    <property type="term" value="F:fatty acyl-CoA hydrolase activity"/>
    <property type="evidence" value="ECO:0007669"/>
    <property type="project" value="TreeGrafter"/>
</dbReference>
<dbReference type="InterPro" id="IPR050563">
    <property type="entry name" value="4-hydroxybenzoyl-CoA_TE"/>
</dbReference>